<accession>W6P1J4</accession>
<feature type="domain" description="DUF3823" evidence="2">
    <location>
        <begin position="44"/>
        <end position="131"/>
    </location>
</feature>
<organism evidence="4 5">
    <name type="scientific">Bacteroides xylanisolvens SD CC 1b</name>
    <dbReference type="NCBI Taxonomy" id="702447"/>
    <lineage>
        <taxon>Bacteria</taxon>
        <taxon>Pseudomonadati</taxon>
        <taxon>Bacteroidota</taxon>
        <taxon>Bacteroidia</taxon>
        <taxon>Bacteroidales</taxon>
        <taxon>Bacteroidaceae</taxon>
        <taxon>Bacteroides</taxon>
    </lineage>
</organism>
<dbReference type="InterPro" id="IPR041186">
    <property type="entry name" value="DUF3823_C"/>
</dbReference>
<feature type="domain" description="DUF3823" evidence="3">
    <location>
        <begin position="135"/>
        <end position="238"/>
    </location>
</feature>
<dbReference type="Proteomes" id="UP000019380">
    <property type="component" value="Unassembled WGS sequence"/>
</dbReference>
<comment type="caution">
    <text evidence="4">The sequence shown here is derived from an EMBL/GenBank/DDBJ whole genome shotgun (WGS) entry which is preliminary data.</text>
</comment>
<dbReference type="Pfam" id="PF18003">
    <property type="entry name" value="DUF3823_C"/>
    <property type="match status" value="1"/>
</dbReference>
<dbReference type="Gene3D" id="2.60.40.2060">
    <property type="match status" value="1"/>
</dbReference>
<gene>
    <name evidence="4" type="ORF">BN890_15200</name>
</gene>
<dbReference type="EMBL" id="CBXG010000017">
    <property type="protein sequence ID" value="CDM03946.1"/>
    <property type="molecule type" value="Genomic_DNA"/>
</dbReference>
<protein>
    <recommendedName>
        <fullName evidence="6">DUF3823 domain-containing protein</fullName>
    </recommendedName>
</protein>
<evidence type="ECO:0000259" key="2">
    <source>
        <dbReference type="Pfam" id="PF12866"/>
    </source>
</evidence>
<evidence type="ECO:0008006" key="6">
    <source>
        <dbReference type="Google" id="ProtNLM"/>
    </source>
</evidence>
<dbReference type="InterPro" id="IPR024278">
    <property type="entry name" value="DUF3823_N"/>
</dbReference>
<keyword evidence="1" id="KW-0472">Membrane</keyword>
<proteinExistence type="predicted"/>
<keyword evidence="1" id="KW-1133">Transmembrane helix</keyword>
<evidence type="ECO:0000256" key="1">
    <source>
        <dbReference type="SAM" id="Phobius"/>
    </source>
</evidence>
<evidence type="ECO:0000313" key="4">
    <source>
        <dbReference type="EMBL" id="CDM03946.1"/>
    </source>
</evidence>
<dbReference type="Gene3D" id="2.60.40.1120">
    <property type="entry name" value="Carboxypeptidase-like, regulatory domain"/>
    <property type="match status" value="1"/>
</dbReference>
<evidence type="ECO:0000313" key="5">
    <source>
        <dbReference type="Proteomes" id="UP000019380"/>
    </source>
</evidence>
<feature type="transmembrane region" description="Helical" evidence="1">
    <location>
        <begin position="15"/>
        <end position="32"/>
    </location>
</feature>
<evidence type="ECO:0000259" key="3">
    <source>
        <dbReference type="Pfam" id="PF18003"/>
    </source>
</evidence>
<sequence length="242" mass="27501">MIYQNFTLKTENMKATFYLLTIIFFSICFVACEKDNLDIAPNATFGGEIRDMETGELVEQEIIRGSQIYFIELGWDNPPVQAMAVKNDGTFQNNLMFAGDYKIILNKGNYIPQDTIDFRINKGKNYKVFEVLPYIRIVNPDIRYKGNKVVAKFSLQQYTVDPVKTIALFAHTESHVSSNIQTAKVSSEINTAVSPLTEYELSMDLSQTTGIEREHSYFFRIGALSSTSEAKYNYSPAVEIDL</sequence>
<reference evidence="4 5" key="1">
    <citation type="submission" date="2013-12" db="EMBL/GenBank/DDBJ databases">
        <title>Improved hybrid genome assemblies of Bacteroides xylanisolvens SD CC 1b and Bacteroides xylanisolvens SD CC 2a using Illumina and 454 Sequencing.</title>
        <authorList>
            <person name="Ramaraj T."/>
            <person name="Sundararajan A."/>
            <person name="Mudge J."/>
            <person name="Schilkey F.D."/>
            <person name="Delvecchio V."/>
            <person name="Donlon M."/>
            <person name="Ziemer C."/>
        </authorList>
    </citation>
    <scope>NUCLEOTIDE SEQUENCE [LARGE SCALE GENOMIC DNA]</scope>
</reference>
<name>W6P1J4_9BACE</name>
<dbReference type="Pfam" id="PF12866">
    <property type="entry name" value="DUF3823"/>
    <property type="match status" value="1"/>
</dbReference>
<dbReference type="AlphaFoldDB" id="W6P1J4"/>
<keyword evidence="1" id="KW-0812">Transmembrane</keyword>